<dbReference type="OMA" id="RFLAITC"/>
<dbReference type="FunFam" id="3.30.110.10:FF:000003">
    <property type="entry name" value="Translation initiation factor IF-3"/>
    <property type="match status" value="1"/>
</dbReference>
<dbReference type="FunFam" id="3.10.20.80:FF:000003">
    <property type="entry name" value="Translation initiation factor IF-3"/>
    <property type="match status" value="1"/>
</dbReference>
<dbReference type="PANTHER" id="PTHR10938:SF0">
    <property type="entry name" value="TRANSLATION INITIATION FACTOR IF-3, MITOCHONDRIAL"/>
    <property type="match status" value="1"/>
</dbReference>
<dbReference type="InterPro" id="IPR019814">
    <property type="entry name" value="Translation_initiation_fac_3_N"/>
</dbReference>
<feature type="region of interest" description="Disordered" evidence="10">
    <location>
        <begin position="21"/>
        <end position="47"/>
    </location>
</feature>
<evidence type="ECO:0000313" key="13">
    <source>
        <dbReference type="EMBL" id="KGN61058.1"/>
    </source>
</evidence>
<dbReference type="PROSITE" id="PS00938">
    <property type="entry name" value="IF3"/>
    <property type="match status" value="1"/>
</dbReference>
<dbReference type="SUPFAM" id="SSF55200">
    <property type="entry name" value="Translation initiation factor IF3, C-terminal domain"/>
    <property type="match status" value="1"/>
</dbReference>
<dbReference type="GO" id="GO:0009507">
    <property type="term" value="C:chloroplast"/>
    <property type="evidence" value="ECO:0007669"/>
    <property type="project" value="UniProtKB-SubCell"/>
</dbReference>
<dbReference type="Proteomes" id="UP000029981">
    <property type="component" value="Chromosome 2"/>
</dbReference>
<dbReference type="GO" id="GO:0003743">
    <property type="term" value="F:translation initiation factor activity"/>
    <property type="evidence" value="ECO:0000318"/>
    <property type="project" value="GO_Central"/>
</dbReference>
<evidence type="ECO:0000256" key="7">
    <source>
        <dbReference type="ARBA" id="ARBA00022946"/>
    </source>
</evidence>
<reference evidence="13 14" key="3">
    <citation type="journal article" date="2010" name="BMC Genomics">
        <title>Transcriptome sequencing and comparative analysis of cucumber flowers with different sex types.</title>
        <authorList>
            <person name="Guo S."/>
            <person name="Zheng Y."/>
            <person name="Joung J.G."/>
            <person name="Liu S."/>
            <person name="Zhang Z."/>
            <person name="Crasta O.R."/>
            <person name="Sobral B.W."/>
            <person name="Xu Y."/>
            <person name="Huang S."/>
            <person name="Fei Z."/>
        </authorList>
    </citation>
    <scope>NUCLEOTIDE SEQUENCE [LARGE SCALE GENOMIC DNA]</scope>
    <source>
        <strain evidence="14">cv. 9930</strain>
    </source>
</reference>
<comment type="function">
    <text evidence="8">Chloroplast translation initiation factor that is essential for the coordination of leaf and chloroplast development. IF-3 binds to the 30S ribosomal subunit and shifts the equilibrium between 70S ribosomes and their 50S and 30S subunits in favor of the free subunits, thus enhancing the availability of 30S subunits on which protein synthesis initiation begins.</text>
</comment>
<comment type="subcellular location">
    <subcellularLocation>
        <location evidence="1 9">Plastid</location>
        <location evidence="1 9">Chloroplast</location>
    </subcellularLocation>
</comment>
<dbReference type="Pfam" id="PF05198">
    <property type="entry name" value="IF3_N"/>
    <property type="match status" value="1"/>
</dbReference>
<comment type="similarity">
    <text evidence="2 9">Belongs to the IF-3 family.</text>
</comment>
<dbReference type="Gene3D" id="3.30.110.10">
    <property type="entry name" value="Translation initiation factor 3 (IF-3), C-terminal domain"/>
    <property type="match status" value="1"/>
</dbReference>
<evidence type="ECO:0000256" key="2">
    <source>
        <dbReference type="ARBA" id="ARBA00005439"/>
    </source>
</evidence>
<reference evidence="13 14" key="4">
    <citation type="journal article" date="2011" name="BMC Genomics">
        <title>RNA-Seq improves annotation of protein-coding genes in the cucumber genome.</title>
        <authorList>
            <person name="Li Z."/>
            <person name="Zhang Z."/>
            <person name="Yan P."/>
            <person name="Huang S."/>
            <person name="Fei Z."/>
            <person name="Lin K."/>
        </authorList>
    </citation>
    <scope>NUCLEOTIDE SEQUENCE [LARGE SCALE GENOMIC DNA]</scope>
    <source>
        <strain evidence="14">cv. 9930</strain>
    </source>
</reference>
<feature type="domain" description="Translation initiation factor 3 C-terminal" evidence="11">
    <location>
        <begin position="190"/>
        <end position="273"/>
    </location>
</feature>
<proteinExistence type="inferred from homology"/>
<dbReference type="InterPro" id="IPR019813">
    <property type="entry name" value="Translation_initiation_fac3_CS"/>
</dbReference>
<keyword evidence="7" id="KW-0809">Transit peptide</keyword>
<keyword evidence="5" id="KW-0934">Plastid</keyword>
<dbReference type="Gene3D" id="3.10.20.80">
    <property type="entry name" value="Translation initiation factor 3 (IF-3), N-terminal domain"/>
    <property type="match status" value="1"/>
</dbReference>
<dbReference type="eggNOG" id="ENOG502QUHV">
    <property type="taxonomic scope" value="Eukaryota"/>
</dbReference>
<dbReference type="STRING" id="3659.A0A0A0LH34"/>
<evidence type="ECO:0000256" key="1">
    <source>
        <dbReference type="ARBA" id="ARBA00004229"/>
    </source>
</evidence>
<evidence type="ECO:0000256" key="8">
    <source>
        <dbReference type="ARBA" id="ARBA00057772"/>
    </source>
</evidence>
<reference evidence="13 14" key="1">
    <citation type="journal article" date="2009" name="Nat. Genet.">
        <title>The genome of the cucumber, Cucumis sativus L.</title>
        <authorList>
            <person name="Huang S."/>
            <person name="Li R."/>
            <person name="Zhang Z."/>
            <person name="Li L."/>
            <person name="Gu X."/>
            <person name="Fan W."/>
            <person name="Lucas W.J."/>
            <person name="Wang X."/>
            <person name="Xie B."/>
            <person name="Ni P."/>
            <person name="Ren Y."/>
            <person name="Zhu H."/>
            <person name="Li J."/>
            <person name="Lin K."/>
            <person name="Jin W."/>
            <person name="Fei Z."/>
            <person name="Li G."/>
            <person name="Staub J."/>
            <person name="Kilian A."/>
            <person name="van der Vossen E.A."/>
            <person name="Wu Y."/>
            <person name="Guo J."/>
            <person name="He J."/>
            <person name="Jia Z."/>
            <person name="Ren Y."/>
            <person name="Tian G."/>
            <person name="Lu Y."/>
            <person name="Ruan J."/>
            <person name="Qian W."/>
            <person name="Wang M."/>
            <person name="Huang Q."/>
            <person name="Li B."/>
            <person name="Xuan Z."/>
            <person name="Cao J."/>
            <person name="Asan"/>
            <person name="Wu Z."/>
            <person name="Zhang J."/>
            <person name="Cai Q."/>
            <person name="Bai Y."/>
            <person name="Zhao B."/>
            <person name="Han Y."/>
            <person name="Li Y."/>
            <person name="Li X."/>
            <person name="Wang S."/>
            <person name="Shi Q."/>
            <person name="Liu S."/>
            <person name="Cho W.K."/>
            <person name="Kim J.Y."/>
            <person name="Xu Y."/>
            <person name="Heller-Uszynska K."/>
            <person name="Miao H."/>
            <person name="Cheng Z."/>
            <person name="Zhang S."/>
            <person name="Wu J."/>
            <person name="Yang Y."/>
            <person name="Kang H."/>
            <person name="Li M."/>
            <person name="Liang H."/>
            <person name="Ren X."/>
            <person name="Shi Z."/>
            <person name="Wen M."/>
            <person name="Jian M."/>
            <person name="Yang H."/>
            <person name="Zhang G."/>
            <person name="Yang Z."/>
            <person name="Chen R."/>
            <person name="Liu S."/>
            <person name="Li J."/>
            <person name="Ma L."/>
            <person name="Liu H."/>
            <person name="Zhou Y."/>
            <person name="Zhao J."/>
            <person name="Fang X."/>
            <person name="Li G."/>
            <person name="Fang L."/>
            <person name="Li Y."/>
            <person name="Liu D."/>
            <person name="Zheng H."/>
            <person name="Zhang Y."/>
            <person name="Qin N."/>
            <person name="Li Z."/>
            <person name="Yang G."/>
            <person name="Yang S."/>
            <person name="Bolund L."/>
            <person name="Kristiansen K."/>
            <person name="Zheng H."/>
            <person name="Li S."/>
            <person name="Zhang X."/>
            <person name="Yang H."/>
            <person name="Wang J."/>
            <person name="Sun R."/>
            <person name="Zhang B."/>
            <person name="Jiang S."/>
            <person name="Wang J."/>
            <person name="Du Y."/>
            <person name="Li S."/>
        </authorList>
    </citation>
    <scope>NUCLEOTIDE SEQUENCE [LARGE SCALE GENOMIC DNA]</scope>
    <source>
        <strain evidence="14">cv. 9930</strain>
    </source>
</reference>
<feature type="domain" description="Translation initiation factor 3 N-terminal" evidence="12">
    <location>
        <begin position="114"/>
        <end position="178"/>
    </location>
</feature>
<dbReference type="InterPro" id="IPR019815">
    <property type="entry name" value="Translation_initiation_fac_3_C"/>
</dbReference>
<evidence type="ECO:0000256" key="4">
    <source>
        <dbReference type="ARBA" id="ARBA00022540"/>
    </source>
</evidence>
<gene>
    <name evidence="13" type="ORF">Csa_2G036070</name>
</gene>
<keyword evidence="6 9" id="KW-0648">Protein biosynthesis</keyword>
<dbReference type="Pfam" id="PF00707">
    <property type="entry name" value="IF3_C"/>
    <property type="match status" value="1"/>
</dbReference>
<reference evidence="13 14" key="2">
    <citation type="journal article" date="2009" name="PLoS ONE">
        <title>An integrated genetic and cytogenetic map of the cucumber genome.</title>
        <authorList>
            <person name="Ren Y."/>
            <person name="Zhang Z."/>
            <person name="Liu J."/>
            <person name="Staub J.E."/>
            <person name="Han Y."/>
            <person name="Cheng Z."/>
            <person name="Li X."/>
            <person name="Lu J."/>
            <person name="Miao H."/>
            <person name="Kang H."/>
            <person name="Xie B."/>
            <person name="Gu X."/>
            <person name="Wang X."/>
            <person name="Du Y."/>
            <person name="Jin W."/>
            <person name="Huang S."/>
        </authorList>
    </citation>
    <scope>NUCLEOTIDE SEQUENCE [LARGE SCALE GENOMIC DNA]</scope>
    <source>
        <strain evidence="14">cv. 9930</strain>
    </source>
</reference>
<evidence type="ECO:0000256" key="5">
    <source>
        <dbReference type="ARBA" id="ARBA00022640"/>
    </source>
</evidence>
<evidence type="ECO:0000259" key="12">
    <source>
        <dbReference type="Pfam" id="PF05198"/>
    </source>
</evidence>
<dbReference type="InterPro" id="IPR036788">
    <property type="entry name" value="T_IF-3_C_sf"/>
</dbReference>
<evidence type="ECO:0000256" key="3">
    <source>
        <dbReference type="ARBA" id="ARBA00022528"/>
    </source>
</evidence>
<dbReference type="InterPro" id="IPR036787">
    <property type="entry name" value="T_IF-3_N_sf"/>
</dbReference>
<dbReference type="PANTHER" id="PTHR10938">
    <property type="entry name" value="TRANSLATION INITIATION FACTOR IF-3"/>
    <property type="match status" value="1"/>
</dbReference>
<dbReference type="Gramene" id="KGN61058">
    <property type="protein sequence ID" value="KGN61058"/>
    <property type="gene ID" value="Csa_2G036070"/>
</dbReference>
<dbReference type="InterPro" id="IPR001288">
    <property type="entry name" value="Translation_initiation_fac_3"/>
</dbReference>
<dbReference type="GO" id="GO:0043022">
    <property type="term" value="F:ribosome binding"/>
    <property type="evidence" value="ECO:0000318"/>
    <property type="project" value="GO_Central"/>
</dbReference>
<evidence type="ECO:0000313" key="14">
    <source>
        <dbReference type="Proteomes" id="UP000029981"/>
    </source>
</evidence>
<protein>
    <recommendedName>
        <fullName evidence="9">Translation initiation factor IF-3</fullName>
    </recommendedName>
</protein>
<evidence type="ECO:0000256" key="6">
    <source>
        <dbReference type="ARBA" id="ARBA00022917"/>
    </source>
</evidence>
<dbReference type="GO" id="GO:0032790">
    <property type="term" value="P:ribosome disassembly"/>
    <property type="evidence" value="ECO:0000318"/>
    <property type="project" value="GO_Central"/>
</dbReference>
<accession>A0A0A0LH34</accession>
<keyword evidence="14" id="KW-1185">Reference proteome</keyword>
<evidence type="ECO:0000256" key="10">
    <source>
        <dbReference type="SAM" id="MobiDB-lite"/>
    </source>
</evidence>
<dbReference type="AlphaFoldDB" id="A0A0A0LH34"/>
<dbReference type="KEGG" id="csv:101218472"/>
<evidence type="ECO:0000259" key="11">
    <source>
        <dbReference type="Pfam" id="PF00707"/>
    </source>
</evidence>
<dbReference type="SUPFAM" id="SSF54364">
    <property type="entry name" value="Translation initiation factor IF3, N-terminal domain"/>
    <property type="match status" value="1"/>
</dbReference>
<feature type="region of interest" description="Disordered" evidence="10">
    <location>
        <begin position="279"/>
        <end position="299"/>
    </location>
</feature>
<dbReference type="NCBIfam" id="TIGR00168">
    <property type="entry name" value="infC"/>
    <property type="match status" value="1"/>
</dbReference>
<sequence length="299" mass="32771">MAGLSGSFPFKSLLSQSSAAATTTSSSSAAPPPTSSSSTTPFRTSFPSLPISSSNSNAFKFRLHKSNSLRLLFSSPVSSPIRTSVFARLGGAPRSSGPPDSKRSNDEIGLDISAIKSINVRLIDAEQNMVGVVSKAQAIQMAEDAELDLVVVSPDADPPVVRIMDYNKYRYELQKKKRGQQKKSAATRMDLKELKMGYNIDQHDYSVRLKAAKKFLKDGDKVKVIVNLKGRENEFRNIAIELIRRFQEEVGELATEEAKNFRDRNIFIVLVPNKAVLQKAQEPPKKKDKPAVNGVSASV</sequence>
<comment type="subunit">
    <text evidence="9">Monomer.</text>
</comment>
<name>A0A0A0LH34_CUCSA</name>
<dbReference type="GO" id="GO:0003729">
    <property type="term" value="F:mRNA binding"/>
    <property type="evidence" value="ECO:0007669"/>
    <property type="project" value="UniProtKB-ARBA"/>
</dbReference>
<evidence type="ECO:0000256" key="9">
    <source>
        <dbReference type="RuleBase" id="RU000646"/>
    </source>
</evidence>
<dbReference type="OrthoDB" id="21573at2759"/>
<dbReference type="EMBL" id="CM002923">
    <property type="protein sequence ID" value="KGN61058.1"/>
    <property type="molecule type" value="Genomic_DNA"/>
</dbReference>
<keyword evidence="3" id="KW-0150">Chloroplast</keyword>
<keyword evidence="4 9" id="KW-0396">Initiation factor</keyword>
<dbReference type="HAMAP" id="MF_00080">
    <property type="entry name" value="IF_3"/>
    <property type="match status" value="1"/>
</dbReference>
<organism evidence="13 14">
    <name type="scientific">Cucumis sativus</name>
    <name type="common">Cucumber</name>
    <dbReference type="NCBI Taxonomy" id="3659"/>
    <lineage>
        <taxon>Eukaryota</taxon>
        <taxon>Viridiplantae</taxon>
        <taxon>Streptophyta</taxon>
        <taxon>Embryophyta</taxon>
        <taxon>Tracheophyta</taxon>
        <taxon>Spermatophyta</taxon>
        <taxon>Magnoliopsida</taxon>
        <taxon>eudicotyledons</taxon>
        <taxon>Gunneridae</taxon>
        <taxon>Pentapetalae</taxon>
        <taxon>rosids</taxon>
        <taxon>fabids</taxon>
        <taxon>Cucurbitales</taxon>
        <taxon>Cucurbitaceae</taxon>
        <taxon>Benincaseae</taxon>
        <taxon>Cucumis</taxon>
    </lineage>
</organism>